<evidence type="ECO:0000256" key="2">
    <source>
        <dbReference type="ARBA" id="ARBA00022448"/>
    </source>
</evidence>
<accession>A0A6M1SEZ6</accession>
<feature type="transmembrane region" description="Helical" evidence="6">
    <location>
        <begin position="164"/>
        <end position="183"/>
    </location>
</feature>
<feature type="domain" description="ABC transmembrane type-1" evidence="7">
    <location>
        <begin position="49"/>
        <end position="347"/>
    </location>
</feature>
<dbReference type="RefSeq" id="WP_163902233.1">
    <property type="nucleotide sequence ID" value="NZ_CP048427.1"/>
</dbReference>
<dbReference type="EMBL" id="JAAKZH010000005">
    <property type="protein sequence ID" value="NGO65306.1"/>
    <property type="molecule type" value="Genomic_DNA"/>
</dbReference>
<dbReference type="InterPro" id="IPR027417">
    <property type="entry name" value="P-loop_NTPase"/>
</dbReference>
<keyword evidence="2" id="KW-0813">Transport</keyword>
<comment type="subcellular location">
    <subcellularLocation>
        <location evidence="1">Cell membrane</location>
        <topology evidence="1">Multi-pass membrane protein</topology>
    </subcellularLocation>
</comment>
<keyword evidence="5 6" id="KW-0472">Membrane</keyword>
<evidence type="ECO:0000256" key="4">
    <source>
        <dbReference type="ARBA" id="ARBA00022989"/>
    </source>
</evidence>
<keyword evidence="8" id="KW-0067">ATP-binding</keyword>
<feature type="transmembrane region" description="Helical" evidence="6">
    <location>
        <begin position="288"/>
        <end position="312"/>
    </location>
</feature>
<dbReference type="PROSITE" id="PS50929">
    <property type="entry name" value="ABC_TM1F"/>
    <property type="match status" value="1"/>
</dbReference>
<evidence type="ECO:0000259" key="7">
    <source>
        <dbReference type="PROSITE" id="PS50929"/>
    </source>
</evidence>
<evidence type="ECO:0000256" key="6">
    <source>
        <dbReference type="SAM" id="Phobius"/>
    </source>
</evidence>
<dbReference type="InterPro" id="IPR050835">
    <property type="entry name" value="ABC_transporter_sub-D"/>
</dbReference>
<dbReference type="SUPFAM" id="SSF90123">
    <property type="entry name" value="ABC transporter transmembrane region"/>
    <property type="match status" value="1"/>
</dbReference>
<evidence type="ECO:0000313" key="8">
    <source>
        <dbReference type="EMBL" id="NGO65306.1"/>
    </source>
</evidence>
<sequence length="601" mass="66708">MVSSEPEKAASERPAAATVELSFSRQLRIAADSFWASSVRNRVFGVATALLAVILLTTYGQVLINRWNVPFYNSLERRDIDAFVRELGNFGLIAGFLLLLNVIQTWLNQMTALYMREGLSRDVVDQWLKDRRAYRLSMSSPLGVNPDQRLHEDARKLAEMTTSLSIGLVQATILLVSFIGVLWQMSSGFVFHIGDYSFSIPGYMVWGALIYAAAASLLSKVVGWRLTRLNAERYAREADLRFSLMRANENLEAIALAGGEETERRHIHEAIDSVLAVIRQLAMALTNLTWVTAGFGWLAMIVPILIASPAYFAGTMTFGELMAAAAAFNQVYSALRWYVDNYGAIADWQAALLRVTVFRAALTGIDDIKPKGGGIALEVGPPGKLSFEDLAICPQVDGEVSRTGFRIREQNPEITAGERIMVNGDQGVNRRLLFNAIAGLWPYGRGTIRLPREDNILFVPQLEYLPEGKLKSVLAYPLASAGIPEEAMVAALKRVGLEHLAEKLDDRARWDRVLDKDEQMALAFAGLLLRKPRWIVFNDVLEGLEHDTVATLSSVMAEFTDATLIYIGRSGAFYDATSPRLLHLERLNPEPPRPRETTEAA</sequence>
<protein>
    <submittedName>
        <fullName evidence="8">ABC transporter ATP-binding protein/permease</fullName>
    </submittedName>
</protein>
<dbReference type="Gene3D" id="3.40.50.300">
    <property type="entry name" value="P-loop containing nucleotide triphosphate hydrolases"/>
    <property type="match status" value="1"/>
</dbReference>
<dbReference type="SUPFAM" id="SSF52540">
    <property type="entry name" value="P-loop containing nucleoside triphosphate hydrolases"/>
    <property type="match status" value="1"/>
</dbReference>
<evidence type="ECO:0000256" key="5">
    <source>
        <dbReference type="ARBA" id="ARBA00023136"/>
    </source>
</evidence>
<dbReference type="InterPro" id="IPR036640">
    <property type="entry name" value="ABC1_TM_sf"/>
</dbReference>
<feature type="transmembrane region" description="Helical" evidence="6">
    <location>
        <begin position="43"/>
        <end position="67"/>
    </location>
</feature>
<dbReference type="GO" id="GO:0140359">
    <property type="term" value="F:ABC-type transporter activity"/>
    <property type="evidence" value="ECO:0007669"/>
    <property type="project" value="InterPro"/>
</dbReference>
<dbReference type="Pfam" id="PF06472">
    <property type="entry name" value="ABC_membrane_2"/>
    <property type="match status" value="1"/>
</dbReference>
<keyword evidence="4 6" id="KW-1133">Transmembrane helix</keyword>
<keyword evidence="9" id="KW-1185">Reference proteome</keyword>
<dbReference type="PANTHER" id="PTHR11384:SF59">
    <property type="entry name" value="LYSOSOMAL COBALAMIN TRANSPORTER ABCD4"/>
    <property type="match status" value="1"/>
</dbReference>
<keyword evidence="3 6" id="KW-0812">Transmembrane</keyword>
<dbReference type="InterPro" id="IPR011527">
    <property type="entry name" value="ABC1_TM_dom"/>
</dbReference>
<feature type="transmembrane region" description="Helical" evidence="6">
    <location>
        <begin position="203"/>
        <end position="223"/>
    </location>
</feature>
<proteinExistence type="predicted"/>
<dbReference type="Gene3D" id="1.20.1560.10">
    <property type="entry name" value="ABC transporter type 1, transmembrane domain"/>
    <property type="match status" value="1"/>
</dbReference>
<evidence type="ECO:0000256" key="3">
    <source>
        <dbReference type="ARBA" id="ARBA00022692"/>
    </source>
</evidence>
<comment type="caution">
    <text evidence="8">The sequence shown here is derived from an EMBL/GenBank/DDBJ whole genome shotgun (WGS) entry which is preliminary data.</text>
</comment>
<reference evidence="8 9" key="1">
    <citation type="submission" date="2020-02" db="EMBL/GenBank/DDBJ databases">
        <title>Genome sequence of the type strain CCBAU10050 of Rhizobium daejeonense.</title>
        <authorList>
            <person name="Gao J."/>
            <person name="Sun J."/>
        </authorList>
    </citation>
    <scope>NUCLEOTIDE SEQUENCE [LARGE SCALE GENOMIC DNA]</scope>
    <source>
        <strain evidence="8 9">CCBAU10050</strain>
    </source>
</reference>
<dbReference type="PANTHER" id="PTHR11384">
    <property type="entry name" value="ATP-BINDING CASSETTE, SUB-FAMILY D MEMBER"/>
    <property type="match status" value="1"/>
</dbReference>
<evidence type="ECO:0000256" key="1">
    <source>
        <dbReference type="ARBA" id="ARBA00004651"/>
    </source>
</evidence>
<feature type="transmembrane region" description="Helical" evidence="6">
    <location>
        <begin position="87"/>
        <end position="107"/>
    </location>
</feature>
<organism evidence="8 9">
    <name type="scientific">Rhizobium daejeonense</name>
    <dbReference type="NCBI Taxonomy" id="240521"/>
    <lineage>
        <taxon>Bacteria</taxon>
        <taxon>Pseudomonadati</taxon>
        <taxon>Pseudomonadota</taxon>
        <taxon>Alphaproteobacteria</taxon>
        <taxon>Hyphomicrobiales</taxon>
        <taxon>Rhizobiaceae</taxon>
        <taxon>Rhizobium/Agrobacterium group</taxon>
        <taxon>Rhizobium</taxon>
    </lineage>
</organism>
<dbReference type="GO" id="GO:0005524">
    <property type="term" value="F:ATP binding"/>
    <property type="evidence" value="ECO:0007669"/>
    <property type="project" value="UniProtKB-KW"/>
</dbReference>
<evidence type="ECO:0000313" key="9">
    <source>
        <dbReference type="Proteomes" id="UP000477849"/>
    </source>
</evidence>
<dbReference type="GO" id="GO:0005886">
    <property type="term" value="C:plasma membrane"/>
    <property type="evidence" value="ECO:0007669"/>
    <property type="project" value="UniProtKB-SubCell"/>
</dbReference>
<gene>
    <name evidence="8" type="ORF">G6N76_16670</name>
</gene>
<keyword evidence="8" id="KW-0547">Nucleotide-binding</keyword>
<name>A0A6M1SEZ6_9HYPH</name>
<dbReference type="Proteomes" id="UP000477849">
    <property type="component" value="Unassembled WGS sequence"/>
</dbReference>
<dbReference type="AlphaFoldDB" id="A0A6M1SEZ6"/>